<name>A0ACB8V2G9_9EURO</name>
<sequence length="348" mass="36860">MNAIRITEFVSSLVSLASQCVPFPAEPAKGEVLVAIHCAALNHVDLLYAQGKHQNNTSLIRPPFTLGLEFAGTVVAVGPLSSAGDASFKPGDRVFGAGLGAYAEQILVPTRALRRIPDSWTFEAAAGLAATANVAYGAVAIRAGVKNGDWVMIHGAAGGIGLYACQVAKALGARVIAGIRDEKDSDKVQILRSLGCVDGIVATGTTPGWEAQVKTITGGRGVDVVIDNVGLVKESIRCLKNVGGKVVLVGFAGRGGVMEQIPANRILLKQAVVIGYRYGETDRNHPQESAQVWKGLMEMLDSGAVKPVVYTKKYYGLESVRVAMEDLQARKIYGKAIIYIQDRRTSSL</sequence>
<dbReference type="EMBL" id="JALBCA010000015">
    <property type="protein sequence ID" value="KAI2390878.1"/>
    <property type="molecule type" value="Genomic_DNA"/>
</dbReference>
<evidence type="ECO:0000313" key="1">
    <source>
        <dbReference type="EMBL" id="KAI2390878.1"/>
    </source>
</evidence>
<protein>
    <submittedName>
        <fullName evidence="1">Uncharacterized protein</fullName>
    </submittedName>
</protein>
<comment type="caution">
    <text evidence="1">The sequence shown here is derived from an EMBL/GenBank/DDBJ whole genome shotgun (WGS) entry which is preliminary data.</text>
</comment>
<reference evidence="1" key="1">
    <citation type="journal article" date="2022" name="bioRxiv">
        <title>Population genetic analysis of Ophidiomyces ophidiicola, the causative agent of snake fungal disease, indicates recent introductions to the USA.</title>
        <authorList>
            <person name="Ladner J.T."/>
            <person name="Palmer J.M."/>
            <person name="Ettinger C.L."/>
            <person name="Stajich J.E."/>
            <person name="Farrell T.M."/>
            <person name="Glorioso B.M."/>
            <person name="Lawson B."/>
            <person name="Price S.J."/>
            <person name="Stengle A.G."/>
            <person name="Grear D.A."/>
            <person name="Lorch J.M."/>
        </authorList>
    </citation>
    <scope>NUCLEOTIDE SEQUENCE</scope>
    <source>
        <strain evidence="1">NWHC 24266-5</strain>
    </source>
</reference>
<accession>A0ACB8V2G9</accession>
<gene>
    <name evidence="1" type="ORF">LOY88_001465</name>
</gene>
<organism evidence="1">
    <name type="scientific">Ophidiomyces ophidiicola</name>
    <dbReference type="NCBI Taxonomy" id="1387563"/>
    <lineage>
        <taxon>Eukaryota</taxon>
        <taxon>Fungi</taxon>
        <taxon>Dikarya</taxon>
        <taxon>Ascomycota</taxon>
        <taxon>Pezizomycotina</taxon>
        <taxon>Eurotiomycetes</taxon>
        <taxon>Eurotiomycetidae</taxon>
        <taxon>Onygenales</taxon>
        <taxon>Onygenaceae</taxon>
        <taxon>Ophidiomyces</taxon>
    </lineage>
</organism>
<proteinExistence type="predicted"/>